<dbReference type="KEGG" id="aaa:Acav_0009"/>
<feature type="domain" description="HTH OST-type" evidence="1">
    <location>
        <begin position="219"/>
        <end position="282"/>
    </location>
</feature>
<dbReference type="Pfam" id="PF12872">
    <property type="entry name" value="OST-HTH"/>
    <property type="match status" value="1"/>
</dbReference>
<dbReference type="InterPro" id="IPR041966">
    <property type="entry name" value="LOTUS-like"/>
</dbReference>
<dbReference type="AlphaFoldDB" id="F0Q054"/>
<dbReference type="EMBL" id="CP002521">
    <property type="protein sequence ID" value="ADX43937.1"/>
    <property type="molecule type" value="Genomic_DNA"/>
</dbReference>
<dbReference type="CDD" id="cd10146">
    <property type="entry name" value="LabA_like_C"/>
    <property type="match status" value="1"/>
</dbReference>
<dbReference type="Proteomes" id="UP000002482">
    <property type="component" value="Chromosome"/>
</dbReference>
<dbReference type="RefSeq" id="WP_013592525.1">
    <property type="nucleotide sequence ID" value="NC_015138.1"/>
</dbReference>
<keyword evidence="3" id="KW-1185">Reference proteome</keyword>
<protein>
    <recommendedName>
        <fullName evidence="1">HTH OST-type domain-containing protein</fullName>
    </recommendedName>
</protein>
<proteinExistence type="predicted"/>
<dbReference type="GeneID" id="34238896"/>
<sequence length="308" mass="34143">MDAAASPTNDRPSLAELQRAVQHKLGGCIWRLQQYERLLKAMVANTDLAGEPAQLQVLRDARVASVHRTTLGGLVSLFTGGYLLAEDGSSPTAVADDKAPGDKLWFSFQQRMTMSAKRHDAITTELKELVDLRNELVHHLLERYDLAQLDRCEAAVAYLDASRATIDRHYQTLRTWAEHMDNARALAASFMNSDAFKDMLIDGIAPDGQANWPVSGVVSSLREAEQALAPSGSQARWTELNAAIAWINRQHPDQTPKRYGCSSWRQVLYESDEFEVMKKPAPAPKTGAGTTTTTGTVVCYRSRREDQT</sequence>
<dbReference type="InterPro" id="IPR025605">
    <property type="entry name" value="OST-HTH/LOTUS_dom"/>
</dbReference>
<dbReference type="Gene3D" id="3.30.420.610">
    <property type="entry name" value="LOTUS domain-like"/>
    <property type="match status" value="1"/>
</dbReference>
<gene>
    <name evidence="2" type="ordered locus">Acav_0009</name>
</gene>
<dbReference type="HOGENOM" id="CLU_072007_0_0_4"/>
<reference evidence="2" key="1">
    <citation type="submission" date="2011-02" db="EMBL/GenBank/DDBJ databases">
        <title>Complete sequence of Acidovorax avenae subsp. avenae ATCC 19860.</title>
        <authorList>
            <consortium name="US DOE Joint Genome Institute"/>
            <person name="Lucas S."/>
            <person name="Copeland A."/>
            <person name="Lapidus A."/>
            <person name="Cheng J.-F."/>
            <person name="Goodwin L."/>
            <person name="Pitluck S."/>
            <person name="Chertkov O."/>
            <person name="Held B."/>
            <person name="Detter J.C."/>
            <person name="Han C."/>
            <person name="Tapia R."/>
            <person name="Land M."/>
            <person name="Hauser L."/>
            <person name="Kyrpides N."/>
            <person name="Ivanova N."/>
            <person name="Ovchinnikova G."/>
            <person name="Pagani I."/>
            <person name="Gordon S."/>
            <person name="Woyke T."/>
        </authorList>
    </citation>
    <scope>NUCLEOTIDE SEQUENCE</scope>
    <source>
        <strain evidence="2">ATCC 19860</strain>
    </source>
</reference>
<evidence type="ECO:0000259" key="1">
    <source>
        <dbReference type="Pfam" id="PF12872"/>
    </source>
</evidence>
<name>F0Q054_PARA1</name>
<evidence type="ECO:0000313" key="3">
    <source>
        <dbReference type="Proteomes" id="UP000002482"/>
    </source>
</evidence>
<evidence type="ECO:0000313" key="2">
    <source>
        <dbReference type="EMBL" id="ADX43937.1"/>
    </source>
</evidence>
<accession>F0Q054</accession>
<organism evidence="2 3">
    <name type="scientific">Paracidovorax avenae (strain ATCC 19860 / DSM 7227 / CCUG 15838 / JCM 20985 / LMG 2117 / NCPPB 1011)</name>
    <name type="common">Acidovorax avenae</name>
    <dbReference type="NCBI Taxonomy" id="643561"/>
    <lineage>
        <taxon>Bacteria</taxon>
        <taxon>Pseudomonadati</taxon>
        <taxon>Pseudomonadota</taxon>
        <taxon>Betaproteobacteria</taxon>
        <taxon>Burkholderiales</taxon>
        <taxon>Comamonadaceae</taxon>
        <taxon>Paracidovorax</taxon>
    </lineage>
</organism>